<dbReference type="GO" id="GO:0008201">
    <property type="term" value="F:heparin binding"/>
    <property type="evidence" value="ECO:0007669"/>
    <property type="project" value="TreeGrafter"/>
</dbReference>
<reference evidence="19" key="2">
    <citation type="submission" date="2025-09" db="UniProtKB">
        <authorList>
            <consortium name="Ensembl"/>
        </authorList>
    </citation>
    <scope>IDENTIFICATION</scope>
</reference>
<dbReference type="GO" id="GO:0031012">
    <property type="term" value="C:extracellular matrix"/>
    <property type="evidence" value="ECO:0007669"/>
    <property type="project" value="TreeGrafter"/>
</dbReference>
<dbReference type="SMART" id="SM00121">
    <property type="entry name" value="IB"/>
    <property type="match status" value="1"/>
</dbReference>
<dbReference type="InterPro" id="IPR043973">
    <property type="entry name" value="TSP1_CCN"/>
</dbReference>
<dbReference type="GO" id="GO:0045597">
    <property type="term" value="P:positive regulation of cell differentiation"/>
    <property type="evidence" value="ECO:0007669"/>
    <property type="project" value="TreeGrafter"/>
</dbReference>
<keyword evidence="9" id="KW-0965">Cell junction</keyword>
<accession>A0A3B5MKC3</accession>
<dbReference type="Gene3D" id="2.20.100.10">
    <property type="entry name" value="Thrombospondin type-1 (TSP1) repeat"/>
    <property type="match status" value="1"/>
</dbReference>
<dbReference type="GO" id="GO:0008083">
    <property type="term" value="F:growth factor activity"/>
    <property type="evidence" value="ECO:0007669"/>
    <property type="project" value="UniProtKB-KW"/>
</dbReference>
<dbReference type="SMART" id="SM00214">
    <property type="entry name" value="VWC"/>
    <property type="match status" value="1"/>
</dbReference>
<dbReference type="PROSITE" id="PS01225">
    <property type="entry name" value="CTCK_2"/>
    <property type="match status" value="1"/>
</dbReference>
<dbReference type="InterPro" id="IPR009030">
    <property type="entry name" value="Growth_fac_rcpt_cys_sf"/>
</dbReference>
<dbReference type="Ensembl" id="ENSXCOT00000021855.1">
    <property type="protein sequence ID" value="ENSXCOP00000021591.1"/>
    <property type="gene ID" value="ENSXCOG00000016150.1"/>
</dbReference>
<dbReference type="InterPro" id="IPR036383">
    <property type="entry name" value="TSP1_rpt_sf"/>
</dbReference>
<keyword evidence="8" id="KW-0303">Gap junction</keyword>
<dbReference type="AlphaFoldDB" id="A0A3B5MKC3"/>
<dbReference type="PROSITE" id="PS01185">
    <property type="entry name" value="CTCK_1"/>
    <property type="match status" value="1"/>
</dbReference>
<keyword evidence="12" id="KW-0325">Glycoprotein</keyword>
<evidence type="ECO:0000256" key="5">
    <source>
        <dbReference type="ARBA" id="ARBA00022490"/>
    </source>
</evidence>
<dbReference type="Pfam" id="PF00219">
    <property type="entry name" value="IGFBP"/>
    <property type="match status" value="1"/>
</dbReference>
<keyword evidence="5" id="KW-0963">Cytoplasm</keyword>
<dbReference type="PROSITE" id="PS01208">
    <property type="entry name" value="VWFC_1"/>
    <property type="match status" value="1"/>
</dbReference>
<dbReference type="SMART" id="SM00041">
    <property type="entry name" value="CT"/>
    <property type="match status" value="1"/>
</dbReference>
<evidence type="ECO:0000256" key="4">
    <source>
        <dbReference type="ARBA" id="ARBA00008125"/>
    </source>
</evidence>
<dbReference type="InterPro" id="IPR050941">
    <property type="entry name" value="CCN"/>
</dbReference>
<keyword evidence="20" id="KW-1185">Reference proteome</keyword>
<evidence type="ECO:0000256" key="10">
    <source>
        <dbReference type="ARBA" id="ARBA00023030"/>
    </source>
</evidence>
<dbReference type="Pfam" id="PF00007">
    <property type="entry name" value="Cys_knot"/>
    <property type="match status" value="1"/>
</dbReference>
<dbReference type="PANTHER" id="PTHR11348">
    <property type="entry name" value="CONNECTIVE TISSUE GROWTH FACTOR-RELATED"/>
    <property type="match status" value="1"/>
</dbReference>
<evidence type="ECO:0000259" key="17">
    <source>
        <dbReference type="PROSITE" id="PS50184"/>
    </source>
</evidence>
<protein>
    <recommendedName>
        <fullName evidence="13">CCN family member 3</fullName>
    </recommendedName>
    <alternativeName>
        <fullName evidence="14">Cellular communication network factor 3</fullName>
    </alternativeName>
</protein>
<comment type="subcellular location">
    <subcellularLocation>
        <location evidence="2">Cell junction</location>
        <location evidence="2">Gap junction</location>
    </subcellularLocation>
    <subcellularLocation>
        <location evidence="1">Cytoplasm</location>
    </subcellularLocation>
    <subcellularLocation>
        <location evidence="3">Secreted</location>
    </subcellularLocation>
</comment>
<dbReference type="Gene3D" id="2.10.70.10">
    <property type="entry name" value="Complement Module, domain 1"/>
    <property type="match status" value="1"/>
</dbReference>
<evidence type="ECO:0000256" key="7">
    <source>
        <dbReference type="ARBA" id="ARBA00022729"/>
    </source>
</evidence>
<keyword evidence="6" id="KW-0964">Secreted</keyword>
<dbReference type="GO" id="GO:0005737">
    <property type="term" value="C:cytoplasm"/>
    <property type="evidence" value="ECO:0007669"/>
    <property type="project" value="UniProtKB-SubCell"/>
</dbReference>
<name>A0A3B5MKC3_9TELE</name>
<evidence type="ECO:0000259" key="16">
    <source>
        <dbReference type="PROSITE" id="PS01225"/>
    </source>
</evidence>
<dbReference type="InterPro" id="IPR006208">
    <property type="entry name" value="Glyco_hormone_CN"/>
</dbReference>
<evidence type="ECO:0000259" key="18">
    <source>
        <dbReference type="PROSITE" id="PS51323"/>
    </source>
</evidence>
<evidence type="ECO:0000256" key="6">
    <source>
        <dbReference type="ARBA" id="ARBA00022525"/>
    </source>
</evidence>
<dbReference type="PROSITE" id="PS50092">
    <property type="entry name" value="TSP1"/>
    <property type="match status" value="1"/>
</dbReference>
<dbReference type="Pfam" id="PF00093">
    <property type="entry name" value="VWC"/>
    <property type="match status" value="1"/>
</dbReference>
<evidence type="ECO:0000256" key="8">
    <source>
        <dbReference type="ARBA" id="ARBA00022868"/>
    </source>
</evidence>
<comment type="caution">
    <text evidence="15">Lacks conserved residue(s) required for the propagation of feature annotation.</text>
</comment>
<dbReference type="PROSITE" id="PS51323">
    <property type="entry name" value="IGFBP_N_2"/>
    <property type="match status" value="1"/>
</dbReference>
<dbReference type="InterPro" id="IPR001007">
    <property type="entry name" value="VWF_dom"/>
</dbReference>
<dbReference type="InterPro" id="IPR000884">
    <property type="entry name" value="TSP1_rpt"/>
</dbReference>
<dbReference type="PROSITE" id="PS50184">
    <property type="entry name" value="VWFC_2"/>
    <property type="match status" value="1"/>
</dbReference>
<dbReference type="GO" id="GO:0005615">
    <property type="term" value="C:extracellular space"/>
    <property type="evidence" value="ECO:0007669"/>
    <property type="project" value="TreeGrafter"/>
</dbReference>
<evidence type="ECO:0000313" key="20">
    <source>
        <dbReference type="Proteomes" id="UP000261380"/>
    </source>
</evidence>
<feature type="domain" description="CTCK" evidence="16">
    <location>
        <begin position="223"/>
        <end position="306"/>
    </location>
</feature>
<keyword evidence="11" id="KW-1015">Disulfide bond</keyword>
<organism evidence="19 20">
    <name type="scientific">Xiphophorus couchianus</name>
    <name type="common">Monterrey platyfish</name>
    <dbReference type="NCBI Taxonomy" id="32473"/>
    <lineage>
        <taxon>Eukaryota</taxon>
        <taxon>Metazoa</taxon>
        <taxon>Chordata</taxon>
        <taxon>Craniata</taxon>
        <taxon>Vertebrata</taxon>
        <taxon>Euteleostomi</taxon>
        <taxon>Actinopterygii</taxon>
        <taxon>Neopterygii</taxon>
        <taxon>Teleostei</taxon>
        <taxon>Neoteleostei</taxon>
        <taxon>Acanthomorphata</taxon>
        <taxon>Ovalentaria</taxon>
        <taxon>Atherinomorphae</taxon>
        <taxon>Cyprinodontiformes</taxon>
        <taxon>Poeciliidae</taxon>
        <taxon>Poeciliinae</taxon>
        <taxon>Xiphophorus</taxon>
    </lineage>
</organism>
<dbReference type="GO" id="GO:0005921">
    <property type="term" value="C:gap junction"/>
    <property type="evidence" value="ECO:0007669"/>
    <property type="project" value="UniProtKB-SubCell"/>
</dbReference>
<dbReference type="SUPFAM" id="SSF82895">
    <property type="entry name" value="TSP-1 type 1 repeat"/>
    <property type="match status" value="1"/>
</dbReference>
<dbReference type="GO" id="GO:0007155">
    <property type="term" value="P:cell adhesion"/>
    <property type="evidence" value="ECO:0007669"/>
    <property type="project" value="TreeGrafter"/>
</dbReference>
<keyword evidence="10" id="KW-0339">Growth factor</keyword>
<evidence type="ECO:0000256" key="3">
    <source>
        <dbReference type="ARBA" id="ARBA00004613"/>
    </source>
</evidence>
<reference evidence="19" key="1">
    <citation type="submission" date="2025-08" db="UniProtKB">
        <authorList>
            <consortium name="Ensembl"/>
        </authorList>
    </citation>
    <scope>IDENTIFICATION</scope>
</reference>
<sequence length="326" mass="36048">IISKILFVFYNASQFQPEAQVCPRRCLCPAEVPVCLSGVPLVLDDCACCLVCAGQKGQACSEMKPCDTIKGLQCDYSVDVHKRTGICAVSVGNVCILEGLVYQHGQIFFPSCKYQCVCQNGQIACIPRCNLDVMLPGPDCPIPRKVQVPGECCEKWVCEPQTEASALGGFAMAAKNKLNCIEQTTEWGACSETCGMGVSTRVTNKNNRCEMVKQSRLCMIRSCEDLYKSPTALKHICPDKAVHLEHKNCTSVLAYKPRYCGTCTDGRCCTPHRTKTTLVKFQCSNNTITRKPVMAILTCVCHTHCPRDNAAWEFFSIYQNKHLITK</sequence>
<dbReference type="SUPFAM" id="SSF57184">
    <property type="entry name" value="Growth factor receptor domain"/>
    <property type="match status" value="1"/>
</dbReference>
<dbReference type="SUPFAM" id="SSF57603">
    <property type="entry name" value="FnI-like domain"/>
    <property type="match status" value="1"/>
</dbReference>
<evidence type="ECO:0000256" key="1">
    <source>
        <dbReference type="ARBA" id="ARBA00004496"/>
    </source>
</evidence>
<dbReference type="SMART" id="SM00209">
    <property type="entry name" value="TSP1"/>
    <property type="match status" value="1"/>
</dbReference>
<evidence type="ECO:0000256" key="11">
    <source>
        <dbReference type="ARBA" id="ARBA00023157"/>
    </source>
</evidence>
<evidence type="ECO:0000256" key="14">
    <source>
        <dbReference type="ARBA" id="ARBA00042352"/>
    </source>
</evidence>
<dbReference type="InterPro" id="IPR000867">
    <property type="entry name" value="IGFBP-like"/>
</dbReference>
<evidence type="ECO:0000256" key="13">
    <source>
        <dbReference type="ARBA" id="ARBA00039944"/>
    </source>
</evidence>
<feature type="domain" description="VWFC" evidence="17">
    <location>
        <begin position="93"/>
        <end position="159"/>
    </location>
</feature>
<dbReference type="InterPro" id="IPR012395">
    <property type="entry name" value="IGFBP_CNN"/>
</dbReference>
<dbReference type="GeneTree" id="ENSGT00940000159963"/>
<evidence type="ECO:0000256" key="2">
    <source>
        <dbReference type="ARBA" id="ARBA00004610"/>
    </source>
</evidence>
<comment type="similarity">
    <text evidence="4">Belongs to the CCN family.</text>
</comment>
<evidence type="ECO:0000313" key="19">
    <source>
        <dbReference type="Ensembl" id="ENSXCOP00000021591.1"/>
    </source>
</evidence>
<dbReference type="GO" id="GO:0005178">
    <property type="term" value="F:integrin binding"/>
    <property type="evidence" value="ECO:0007669"/>
    <property type="project" value="TreeGrafter"/>
</dbReference>
<dbReference type="PIRSF" id="PIRSF036495">
    <property type="entry name" value="IGFBP_rP_CNN"/>
    <property type="match status" value="1"/>
</dbReference>
<keyword evidence="7" id="KW-0732">Signal</keyword>
<evidence type="ECO:0000256" key="9">
    <source>
        <dbReference type="ARBA" id="ARBA00022949"/>
    </source>
</evidence>
<dbReference type="PANTHER" id="PTHR11348:SF8">
    <property type="entry name" value="CCN FAMILY MEMBER 3"/>
    <property type="match status" value="1"/>
</dbReference>
<feature type="domain" description="IGFBP N-terminal" evidence="18">
    <location>
        <begin position="18"/>
        <end position="90"/>
    </location>
</feature>
<proteinExistence type="inferred from homology"/>
<dbReference type="Pfam" id="PF19035">
    <property type="entry name" value="TSP1_CCN"/>
    <property type="match status" value="1"/>
</dbReference>
<dbReference type="Proteomes" id="UP000261380">
    <property type="component" value="Unplaced"/>
</dbReference>
<dbReference type="InterPro" id="IPR006207">
    <property type="entry name" value="Cys_knot_C"/>
</dbReference>
<dbReference type="GO" id="GO:0002062">
    <property type="term" value="P:chondrocyte differentiation"/>
    <property type="evidence" value="ECO:0007669"/>
    <property type="project" value="TreeGrafter"/>
</dbReference>
<evidence type="ECO:0000256" key="15">
    <source>
        <dbReference type="PROSITE-ProRule" id="PRU00039"/>
    </source>
</evidence>
<evidence type="ECO:0000256" key="12">
    <source>
        <dbReference type="ARBA" id="ARBA00023180"/>
    </source>
</evidence>